<dbReference type="AlphaFoldDB" id="I7K5X5"/>
<keyword evidence="6 8" id="KW-1133">Transmembrane helix</keyword>
<feature type="transmembrane region" description="Helical" evidence="8">
    <location>
        <begin position="285"/>
        <end position="301"/>
    </location>
</feature>
<feature type="transmembrane region" description="Helical" evidence="8">
    <location>
        <begin position="224"/>
        <end position="241"/>
    </location>
</feature>
<evidence type="ECO:0000313" key="10">
    <source>
        <dbReference type="Proteomes" id="UP000007652"/>
    </source>
</evidence>
<dbReference type="PIRSF" id="PIRSF005355">
    <property type="entry name" value="UBIAD1"/>
    <property type="match status" value="1"/>
</dbReference>
<dbReference type="UniPathway" id="UPA00079"/>
<dbReference type="GO" id="GO:0016020">
    <property type="term" value="C:membrane"/>
    <property type="evidence" value="ECO:0007669"/>
    <property type="project" value="UniProtKB-SubCell"/>
</dbReference>
<evidence type="ECO:0000256" key="8">
    <source>
        <dbReference type="SAM" id="Phobius"/>
    </source>
</evidence>
<keyword evidence="3" id="KW-0474">Menaquinone biosynthesis</keyword>
<dbReference type="InterPro" id="IPR000537">
    <property type="entry name" value="UbiA_prenyltransferase"/>
</dbReference>
<dbReference type="eggNOG" id="COG1575">
    <property type="taxonomic scope" value="Bacteria"/>
</dbReference>
<dbReference type="Pfam" id="PF01040">
    <property type="entry name" value="UbiA"/>
    <property type="match status" value="1"/>
</dbReference>
<reference evidence="9 10" key="1">
    <citation type="journal article" date="2011" name="J. Bacteriol.">
        <title>Draft genome sequence of Caloramator australicus strain RC3T, a thermoanaerobe from the Great Artesian Basin of Australia.</title>
        <authorList>
            <person name="Ogg C.D."/>
            <person name="Patel B.K.C."/>
        </authorList>
    </citation>
    <scope>NUCLEOTIDE SEQUENCE [LARGE SCALE GENOMIC DNA]</scope>
    <source>
        <strain evidence="9 10">RC3</strain>
    </source>
</reference>
<dbReference type="GO" id="GO:0004659">
    <property type="term" value="F:prenyltransferase activity"/>
    <property type="evidence" value="ECO:0007669"/>
    <property type="project" value="InterPro"/>
</dbReference>
<evidence type="ECO:0000256" key="1">
    <source>
        <dbReference type="ARBA" id="ARBA00004141"/>
    </source>
</evidence>
<dbReference type="OrthoDB" id="9767568at2"/>
<protein>
    <submittedName>
        <fullName evidence="9">1,4-dihydroxy-2-naphthoate octaprenyltransferase</fullName>
    </submittedName>
</protein>
<comment type="subcellular location">
    <subcellularLocation>
        <location evidence="1">Membrane</location>
        <topology evidence="1">Multi-pass membrane protein</topology>
    </subcellularLocation>
</comment>
<comment type="caution">
    <text evidence="9">The sequence shown here is derived from an EMBL/GenBank/DDBJ whole genome shotgun (WGS) entry which is preliminary data.</text>
</comment>
<keyword evidence="4 9" id="KW-0808">Transferase</keyword>
<dbReference type="PANTHER" id="PTHR13929">
    <property type="entry name" value="1,4-DIHYDROXY-2-NAPHTHOATE OCTAPRENYLTRANSFERASE"/>
    <property type="match status" value="1"/>
</dbReference>
<feature type="transmembrane region" description="Helical" evidence="8">
    <location>
        <begin position="16"/>
        <end position="33"/>
    </location>
</feature>
<comment type="pathway">
    <text evidence="2">Quinol/quinone metabolism; menaquinone biosynthesis.</text>
</comment>
<keyword evidence="7 8" id="KW-0472">Membrane</keyword>
<dbReference type="InterPro" id="IPR044878">
    <property type="entry name" value="UbiA_sf"/>
</dbReference>
<dbReference type="InterPro" id="IPR026046">
    <property type="entry name" value="UBIAD1"/>
</dbReference>
<dbReference type="GO" id="GO:0009234">
    <property type="term" value="P:menaquinone biosynthetic process"/>
    <property type="evidence" value="ECO:0007669"/>
    <property type="project" value="UniProtKB-UniPathway"/>
</dbReference>
<feature type="transmembrane region" description="Helical" evidence="8">
    <location>
        <begin position="40"/>
        <end position="56"/>
    </location>
</feature>
<name>I7K5X5_9CLOT</name>
<dbReference type="GO" id="GO:0042371">
    <property type="term" value="P:vitamin K biosynthetic process"/>
    <property type="evidence" value="ECO:0007669"/>
    <property type="project" value="TreeGrafter"/>
</dbReference>
<feature type="transmembrane region" description="Helical" evidence="8">
    <location>
        <begin position="101"/>
        <end position="121"/>
    </location>
</feature>
<dbReference type="CDD" id="cd13962">
    <property type="entry name" value="PT_UbiA_UBIAD1"/>
    <property type="match status" value="1"/>
</dbReference>
<evidence type="ECO:0000256" key="5">
    <source>
        <dbReference type="ARBA" id="ARBA00022692"/>
    </source>
</evidence>
<proteinExistence type="predicted"/>
<feature type="transmembrane region" description="Helical" evidence="8">
    <location>
        <begin position="128"/>
        <end position="148"/>
    </location>
</feature>
<evidence type="ECO:0000256" key="7">
    <source>
        <dbReference type="ARBA" id="ARBA00023136"/>
    </source>
</evidence>
<evidence type="ECO:0000256" key="4">
    <source>
        <dbReference type="ARBA" id="ARBA00022679"/>
    </source>
</evidence>
<gene>
    <name evidence="9" type="ORF">CAAU_0850</name>
</gene>
<dbReference type="EMBL" id="CAKP01000038">
    <property type="protein sequence ID" value="CCJ32934.1"/>
    <property type="molecule type" value="Genomic_DNA"/>
</dbReference>
<feature type="transmembrane region" description="Helical" evidence="8">
    <location>
        <begin position="248"/>
        <end position="265"/>
    </location>
</feature>
<accession>I7K5X5</accession>
<sequence>MSRFWKGFWQLADPKIWIASTIPMLVGATFAYVNEKSFNFLWFLLALIGVYLIEIGKNAVNEVVDYITGADRFVTQDKRTPFSGGKKTIVDGVLTLEEAKWIGIVTIFLACIIGIIIALYWEIKVLSIGVLGVFFAVFYILPPLKLAYRGLGEFAVGFTFGILVTLGMYVTMTHNINWNVVLISLPLSFLITNVLWINQFPDYEADMKANKRNWVVRLGKEKSVGVYAMLFAFSYISFILISIILKNYFFLLGFITLPLTISAVKNAKKHYNDIQRLILSNAKTVQIYILTGIFMIIAIILQ</sequence>
<dbReference type="STRING" id="857293.CAAU_0850"/>
<dbReference type="Proteomes" id="UP000007652">
    <property type="component" value="Unassembled WGS sequence"/>
</dbReference>
<evidence type="ECO:0000256" key="2">
    <source>
        <dbReference type="ARBA" id="ARBA00004863"/>
    </source>
</evidence>
<evidence type="ECO:0000256" key="6">
    <source>
        <dbReference type="ARBA" id="ARBA00022989"/>
    </source>
</evidence>
<feature type="transmembrane region" description="Helical" evidence="8">
    <location>
        <begin position="178"/>
        <end position="197"/>
    </location>
</feature>
<dbReference type="RefSeq" id="WP_008908209.1">
    <property type="nucleotide sequence ID" value="NZ_CAKP01000038.1"/>
</dbReference>
<keyword evidence="10" id="KW-1185">Reference proteome</keyword>
<organism evidence="9 10">
    <name type="scientific">Caloramator australicus RC3</name>
    <dbReference type="NCBI Taxonomy" id="857293"/>
    <lineage>
        <taxon>Bacteria</taxon>
        <taxon>Bacillati</taxon>
        <taxon>Bacillota</taxon>
        <taxon>Clostridia</taxon>
        <taxon>Eubacteriales</taxon>
        <taxon>Clostridiaceae</taxon>
        <taxon>Caloramator</taxon>
    </lineage>
</organism>
<evidence type="ECO:0000256" key="3">
    <source>
        <dbReference type="ARBA" id="ARBA00022428"/>
    </source>
</evidence>
<feature type="transmembrane region" description="Helical" evidence="8">
    <location>
        <begin position="154"/>
        <end position="171"/>
    </location>
</feature>
<dbReference type="PANTHER" id="PTHR13929:SF0">
    <property type="entry name" value="UBIA PRENYLTRANSFERASE DOMAIN-CONTAINING PROTEIN 1"/>
    <property type="match status" value="1"/>
</dbReference>
<dbReference type="Gene3D" id="1.10.357.140">
    <property type="entry name" value="UbiA prenyltransferase"/>
    <property type="match status" value="1"/>
</dbReference>
<evidence type="ECO:0000313" key="9">
    <source>
        <dbReference type="EMBL" id="CCJ32934.1"/>
    </source>
</evidence>
<keyword evidence="5 8" id="KW-0812">Transmembrane</keyword>